<comment type="caution">
    <text evidence="2">The sequence shown here is derived from an EMBL/GenBank/DDBJ whole genome shotgun (WGS) entry which is preliminary data.</text>
</comment>
<evidence type="ECO:0000313" key="2">
    <source>
        <dbReference type="EMBL" id="GGE04503.1"/>
    </source>
</evidence>
<organism evidence="2 3">
    <name type="scientific">Psychroflexus salis</name>
    <dbReference type="NCBI Taxonomy" id="1526574"/>
    <lineage>
        <taxon>Bacteria</taxon>
        <taxon>Pseudomonadati</taxon>
        <taxon>Bacteroidota</taxon>
        <taxon>Flavobacteriia</taxon>
        <taxon>Flavobacteriales</taxon>
        <taxon>Flavobacteriaceae</taxon>
        <taxon>Psychroflexus</taxon>
    </lineage>
</organism>
<dbReference type="EMBL" id="BMGL01000002">
    <property type="protein sequence ID" value="GGE04503.1"/>
    <property type="molecule type" value="Genomic_DNA"/>
</dbReference>
<dbReference type="AlphaFoldDB" id="A0A916ZM62"/>
<keyword evidence="1" id="KW-0812">Transmembrane</keyword>
<accession>A0A916ZM62</accession>
<keyword evidence="3" id="KW-1185">Reference proteome</keyword>
<sequence>MKSIHFDNLLSKWYYLPVLGLVVLLLGSYFLFREHEDAYIFYLFSTLISVILISRNFWYKAYVQYNKSRILMRINTSSQISLEFGSITHIKHEAEKLSLTENAKIHQIDIEDVQPADVQKLVNLIVRYSEAFYEDARQVAYYE</sequence>
<evidence type="ECO:0000313" key="3">
    <source>
        <dbReference type="Proteomes" id="UP000599688"/>
    </source>
</evidence>
<proteinExistence type="predicted"/>
<keyword evidence="1" id="KW-0472">Membrane</keyword>
<feature type="transmembrane region" description="Helical" evidence="1">
    <location>
        <begin position="12"/>
        <end position="32"/>
    </location>
</feature>
<keyword evidence="1" id="KW-1133">Transmembrane helix</keyword>
<name>A0A916ZM62_9FLAO</name>
<reference evidence="2 3" key="1">
    <citation type="journal article" date="2014" name="Int. J. Syst. Evol. Microbiol.">
        <title>Complete genome sequence of Corynebacterium casei LMG S-19264T (=DSM 44701T), isolated from a smear-ripened cheese.</title>
        <authorList>
            <consortium name="US DOE Joint Genome Institute (JGI-PGF)"/>
            <person name="Walter F."/>
            <person name="Albersmeier A."/>
            <person name="Kalinowski J."/>
            <person name="Ruckert C."/>
        </authorList>
    </citation>
    <scope>NUCLEOTIDE SEQUENCE [LARGE SCALE GENOMIC DNA]</scope>
    <source>
        <strain evidence="2 3">CGMCC 1.12925</strain>
    </source>
</reference>
<feature type="transmembrane region" description="Helical" evidence="1">
    <location>
        <begin position="38"/>
        <end position="59"/>
    </location>
</feature>
<dbReference type="RefSeq" id="WP_188404960.1">
    <property type="nucleotide sequence ID" value="NZ_BMGL01000002.1"/>
</dbReference>
<gene>
    <name evidence="2" type="ORF">GCM10010831_02590</name>
</gene>
<protein>
    <submittedName>
        <fullName evidence="2">Uncharacterized protein</fullName>
    </submittedName>
</protein>
<dbReference type="Proteomes" id="UP000599688">
    <property type="component" value="Unassembled WGS sequence"/>
</dbReference>
<evidence type="ECO:0000256" key="1">
    <source>
        <dbReference type="SAM" id="Phobius"/>
    </source>
</evidence>